<sequence>MHSYSIFPYLSSYLSAMAAAGNRLYEDFEPLCKWHSEEAKDTLDIVLKGFKKEQLKVQANNRGILEIYGERPLELEASKRTRFRKKVNLPKDCNTHEIQAKFSQANGILSIVIPKKVIQPSAKDKENKTKDDGTSSEAGREQKLGLENKGSVWGVRISKRRAIKVAVVAVAVVMVVVIGTQIAKLVHRHSRHVAPDDDYVVNG</sequence>
<keyword evidence="2" id="KW-1185">Reference proteome</keyword>
<reference evidence="1 2" key="1">
    <citation type="journal article" date="2022" name="DNA Res.">
        <title>Chromosomal-level genome assembly of the orchid tree Bauhinia variegata (Leguminosae; Cercidoideae) supports the allotetraploid origin hypothesis of Bauhinia.</title>
        <authorList>
            <person name="Zhong Y."/>
            <person name="Chen Y."/>
            <person name="Zheng D."/>
            <person name="Pang J."/>
            <person name="Liu Y."/>
            <person name="Luo S."/>
            <person name="Meng S."/>
            <person name="Qian L."/>
            <person name="Wei D."/>
            <person name="Dai S."/>
            <person name="Zhou R."/>
        </authorList>
    </citation>
    <scope>NUCLEOTIDE SEQUENCE [LARGE SCALE GENOMIC DNA]</scope>
    <source>
        <strain evidence="1">BV-YZ2020</strain>
    </source>
</reference>
<comment type="caution">
    <text evidence="1">The sequence shown here is derived from an EMBL/GenBank/DDBJ whole genome shotgun (WGS) entry which is preliminary data.</text>
</comment>
<proteinExistence type="predicted"/>
<name>A0ACB9PLF5_BAUVA</name>
<gene>
    <name evidence="1" type="ORF">L6164_008176</name>
</gene>
<evidence type="ECO:0000313" key="2">
    <source>
        <dbReference type="Proteomes" id="UP000828941"/>
    </source>
</evidence>
<dbReference type="Proteomes" id="UP000828941">
    <property type="component" value="Chromosome 4"/>
</dbReference>
<protein>
    <submittedName>
        <fullName evidence="1">Uncharacterized protein</fullName>
    </submittedName>
</protein>
<dbReference type="EMBL" id="CM039429">
    <property type="protein sequence ID" value="KAI4347360.1"/>
    <property type="molecule type" value="Genomic_DNA"/>
</dbReference>
<accession>A0ACB9PLF5</accession>
<evidence type="ECO:0000313" key="1">
    <source>
        <dbReference type="EMBL" id="KAI4347360.1"/>
    </source>
</evidence>
<organism evidence="1 2">
    <name type="scientific">Bauhinia variegata</name>
    <name type="common">Purple orchid tree</name>
    <name type="synonym">Phanera variegata</name>
    <dbReference type="NCBI Taxonomy" id="167791"/>
    <lineage>
        <taxon>Eukaryota</taxon>
        <taxon>Viridiplantae</taxon>
        <taxon>Streptophyta</taxon>
        <taxon>Embryophyta</taxon>
        <taxon>Tracheophyta</taxon>
        <taxon>Spermatophyta</taxon>
        <taxon>Magnoliopsida</taxon>
        <taxon>eudicotyledons</taxon>
        <taxon>Gunneridae</taxon>
        <taxon>Pentapetalae</taxon>
        <taxon>rosids</taxon>
        <taxon>fabids</taxon>
        <taxon>Fabales</taxon>
        <taxon>Fabaceae</taxon>
        <taxon>Cercidoideae</taxon>
        <taxon>Cercideae</taxon>
        <taxon>Bauhiniinae</taxon>
        <taxon>Bauhinia</taxon>
    </lineage>
</organism>